<evidence type="ECO:0000313" key="1">
    <source>
        <dbReference type="EMBL" id="GFT39773.1"/>
    </source>
</evidence>
<proteinExistence type="predicted"/>
<organism evidence="1 2">
    <name type="scientific">Nephila pilipes</name>
    <name type="common">Giant wood spider</name>
    <name type="synonym">Nephila maculata</name>
    <dbReference type="NCBI Taxonomy" id="299642"/>
    <lineage>
        <taxon>Eukaryota</taxon>
        <taxon>Metazoa</taxon>
        <taxon>Ecdysozoa</taxon>
        <taxon>Arthropoda</taxon>
        <taxon>Chelicerata</taxon>
        <taxon>Arachnida</taxon>
        <taxon>Araneae</taxon>
        <taxon>Araneomorphae</taxon>
        <taxon>Entelegynae</taxon>
        <taxon>Araneoidea</taxon>
        <taxon>Nephilidae</taxon>
        <taxon>Nephila</taxon>
    </lineage>
</organism>
<name>A0A8X6P001_NEPPI</name>
<accession>A0A8X6P001</accession>
<keyword evidence="2" id="KW-1185">Reference proteome</keyword>
<sequence length="134" mass="15718">MPFRVLTNVMRISHSLLTVFGRKILEPEIWRLLFRPGFLLVVNGRYVFRHQPFSRSYQQLTVQWRRFMSANEEDRGVVTLPPPTFPSSLKLKQGFKGKGDGTAFHFRSRMGPDDRISNPDEFLKRTCATRVLKY</sequence>
<protein>
    <submittedName>
        <fullName evidence="1">Uncharacterized protein</fullName>
    </submittedName>
</protein>
<dbReference type="EMBL" id="BMAW01109703">
    <property type="protein sequence ID" value="GFT39773.1"/>
    <property type="molecule type" value="Genomic_DNA"/>
</dbReference>
<evidence type="ECO:0000313" key="2">
    <source>
        <dbReference type="Proteomes" id="UP000887013"/>
    </source>
</evidence>
<dbReference type="Proteomes" id="UP000887013">
    <property type="component" value="Unassembled WGS sequence"/>
</dbReference>
<dbReference type="AlphaFoldDB" id="A0A8X6P001"/>
<gene>
    <name evidence="1" type="ORF">NPIL_56451</name>
</gene>
<comment type="caution">
    <text evidence="1">The sequence shown here is derived from an EMBL/GenBank/DDBJ whole genome shotgun (WGS) entry which is preliminary data.</text>
</comment>
<reference evidence="1" key="1">
    <citation type="submission" date="2020-08" db="EMBL/GenBank/DDBJ databases">
        <title>Multicomponent nature underlies the extraordinary mechanical properties of spider dragline silk.</title>
        <authorList>
            <person name="Kono N."/>
            <person name="Nakamura H."/>
            <person name="Mori M."/>
            <person name="Yoshida Y."/>
            <person name="Ohtoshi R."/>
            <person name="Malay A.D."/>
            <person name="Moran D.A.P."/>
            <person name="Tomita M."/>
            <person name="Numata K."/>
            <person name="Arakawa K."/>
        </authorList>
    </citation>
    <scope>NUCLEOTIDE SEQUENCE</scope>
</reference>